<dbReference type="GO" id="GO:0003677">
    <property type="term" value="F:DNA binding"/>
    <property type="evidence" value="ECO:0007669"/>
    <property type="project" value="UniProtKB-KW"/>
</dbReference>
<evidence type="ECO:0000313" key="10">
    <source>
        <dbReference type="EMBL" id="OGY41075.1"/>
    </source>
</evidence>
<dbReference type="PANTHER" id="PTHR33841">
    <property type="entry name" value="DNA METHYLTRANSFERASE YEEA-RELATED"/>
    <property type="match status" value="1"/>
</dbReference>
<name>A0A1G1XLS5_9BACT</name>
<dbReference type="InterPro" id="IPR029063">
    <property type="entry name" value="SAM-dependent_MTases_sf"/>
</dbReference>
<feature type="domain" description="Type II methyltransferase M.TaqI-like" evidence="8">
    <location>
        <begin position="457"/>
        <end position="696"/>
    </location>
</feature>
<gene>
    <name evidence="10" type="ORF">A2Y82_01560</name>
</gene>
<dbReference type="GO" id="GO:0009007">
    <property type="term" value="F:site-specific DNA-methyltransferase (adenine-specific) activity"/>
    <property type="evidence" value="ECO:0007669"/>
    <property type="project" value="UniProtKB-EC"/>
</dbReference>
<dbReference type="GO" id="GO:0032259">
    <property type="term" value="P:methylation"/>
    <property type="evidence" value="ECO:0007669"/>
    <property type="project" value="UniProtKB-KW"/>
</dbReference>
<dbReference type="GO" id="GO:0009307">
    <property type="term" value="P:DNA restriction-modification system"/>
    <property type="evidence" value="ECO:0007669"/>
    <property type="project" value="UniProtKB-KW"/>
</dbReference>
<dbReference type="EMBL" id="MHHZ01000022">
    <property type="protein sequence ID" value="OGY41075.1"/>
    <property type="molecule type" value="Genomic_DNA"/>
</dbReference>
<dbReference type="Gene3D" id="3.40.50.150">
    <property type="entry name" value="Vaccinia Virus protein VP39"/>
    <property type="match status" value="1"/>
</dbReference>
<keyword evidence="5" id="KW-0680">Restriction system</keyword>
<dbReference type="SUPFAM" id="SSF53335">
    <property type="entry name" value="S-adenosyl-L-methionine-dependent methyltransferases"/>
    <property type="match status" value="1"/>
</dbReference>
<dbReference type="PROSITE" id="PS00092">
    <property type="entry name" value="N6_MTASE"/>
    <property type="match status" value="1"/>
</dbReference>
<protein>
    <recommendedName>
        <fullName evidence="1">site-specific DNA-methyltransferase (adenine-specific)</fullName>
        <ecNumber evidence="1">2.1.1.72</ecNumber>
    </recommendedName>
</protein>
<evidence type="ECO:0000256" key="5">
    <source>
        <dbReference type="ARBA" id="ARBA00022747"/>
    </source>
</evidence>
<feature type="domain" description="TaqI-like C-terminal specificity" evidence="9">
    <location>
        <begin position="877"/>
        <end position="994"/>
    </location>
</feature>
<dbReference type="EC" id="2.1.1.72" evidence="1"/>
<evidence type="ECO:0000256" key="3">
    <source>
        <dbReference type="ARBA" id="ARBA00022679"/>
    </source>
</evidence>
<keyword evidence="4" id="KW-0949">S-adenosyl-L-methionine</keyword>
<evidence type="ECO:0000313" key="11">
    <source>
        <dbReference type="Proteomes" id="UP000176498"/>
    </source>
</evidence>
<dbReference type="AlphaFoldDB" id="A0A1G1XLS5"/>
<accession>A0A1G1XLS5</accession>
<evidence type="ECO:0000256" key="4">
    <source>
        <dbReference type="ARBA" id="ARBA00022691"/>
    </source>
</evidence>
<dbReference type="Proteomes" id="UP000176498">
    <property type="component" value="Unassembled WGS sequence"/>
</dbReference>
<reference evidence="10 11" key="1">
    <citation type="journal article" date="2016" name="Nat. Commun.">
        <title>Thousands of microbial genomes shed light on interconnected biogeochemical processes in an aquifer system.</title>
        <authorList>
            <person name="Anantharaman K."/>
            <person name="Brown C.T."/>
            <person name="Hug L.A."/>
            <person name="Sharon I."/>
            <person name="Castelle C.J."/>
            <person name="Probst A.J."/>
            <person name="Thomas B.C."/>
            <person name="Singh A."/>
            <person name="Wilkins M.J."/>
            <person name="Karaoz U."/>
            <person name="Brodie E.L."/>
            <person name="Williams K.H."/>
            <person name="Hubbard S.S."/>
            <person name="Banfield J.F."/>
        </authorList>
    </citation>
    <scope>NUCLEOTIDE SEQUENCE [LARGE SCALE GENOMIC DNA]</scope>
</reference>
<keyword evidence="3" id="KW-0808">Transferase</keyword>
<evidence type="ECO:0000256" key="6">
    <source>
        <dbReference type="ARBA" id="ARBA00023125"/>
    </source>
</evidence>
<dbReference type="PRINTS" id="PR00507">
    <property type="entry name" value="N12N6MTFRASE"/>
</dbReference>
<dbReference type="Pfam" id="PF12950">
    <property type="entry name" value="TaqI_C"/>
    <property type="match status" value="1"/>
</dbReference>
<evidence type="ECO:0000256" key="2">
    <source>
        <dbReference type="ARBA" id="ARBA00022603"/>
    </source>
</evidence>
<dbReference type="InterPro" id="IPR011639">
    <property type="entry name" value="MethylTrfase_TaqI-like_dom"/>
</dbReference>
<proteinExistence type="predicted"/>
<dbReference type="InterPro" id="IPR002052">
    <property type="entry name" value="DNA_methylase_N6_adenine_CS"/>
</dbReference>
<comment type="catalytic activity">
    <reaction evidence="7">
        <text>a 2'-deoxyadenosine in DNA + S-adenosyl-L-methionine = an N(6)-methyl-2'-deoxyadenosine in DNA + S-adenosyl-L-homocysteine + H(+)</text>
        <dbReference type="Rhea" id="RHEA:15197"/>
        <dbReference type="Rhea" id="RHEA-COMP:12418"/>
        <dbReference type="Rhea" id="RHEA-COMP:12419"/>
        <dbReference type="ChEBI" id="CHEBI:15378"/>
        <dbReference type="ChEBI" id="CHEBI:57856"/>
        <dbReference type="ChEBI" id="CHEBI:59789"/>
        <dbReference type="ChEBI" id="CHEBI:90615"/>
        <dbReference type="ChEBI" id="CHEBI:90616"/>
        <dbReference type="EC" id="2.1.1.72"/>
    </reaction>
</comment>
<organism evidence="10 11">
    <name type="scientific">Candidatus Buchananbacteria bacterium RBG_13_36_9</name>
    <dbReference type="NCBI Taxonomy" id="1797530"/>
    <lineage>
        <taxon>Bacteria</taxon>
        <taxon>Candidatus Buchananiibacteriota</taxon>
    </lineage>
</organism>
<keyword evidence="2" id="KW-0489">Methyltransferase</keyword>
<evidence type="ECO:0000259" key="9">
    <source>
        <dbReference type="Pfam" id="PF12950"/>
    </source>
</evidence>
<keyword evidence="6" id="KW-0238">DNA-binding</keyword>
<evidence type="ECO:0000259" key="8">
    <source>
        <dbReference type="Pfam" id="PF07669"/>
    </source>
</evidence>
<dbReference type="PANTHER" id="PTHR33841:SF1">
    <property type="entry name" value="DNA METHYLTRANSFERASE A"/>
    <property type="match status" value="1"/>
</dbReference>
<sequence>MDKKHQILRTPQVNADIADSAKTKLKKGLVSLVQKFKEEDGWSKSEEHVQTSFSIKLLELLGWDSSNWNINQGQDVKTGKKPDIVLKSSTSKLLVIESKDAHKKDMLDGSYPPKTFVEQLLKYCSGEGVAWGVLTNFVEWRLYSFYQGRLYKNRKYAFYDLLWPNANKEDYIDLLSEDGLSFLLKLSRSFLLQTQGRIDNDTIYYPVQQDLGVEKIKKEFFEKIKVWRSSLRKYLLKNYPRIEVDDIDLLAQKILDRLIFMDICHDKHVIGEDIIGQVKESKLPKYQELKQKFKQMDDKFNTELFTFKDYSQINEEDIKINDEVILPIITDLIKIDFSKLSVHIIGEVYENYLGELAKSRTTDEKKISDKQKQKRKAQGIYYTPDYIVDYIVKNTIGEILKKAKTVEDIEKIRVLDPACGSGSFLIRAFDEFLSAYMRVHKEGGLFAFELKKKILQKNLFGVDLDAKAVEITKLNLMIKALDGVKAEDLKGRHLLPNLNLNIRFGNSLIGGEQLQMKENTLDLYGDFNAEIDKLSVLKLNFYKETDNNAKADLLEEITKLETVINQNIDKGLSGYINNLDKIKPFNYKVSFCEIFKDGGFDAIIGNPPYLRVQGLVKNDKSLAETYKEFFQSASGSFDIYLLFVEKALGLLNNKGKLGYILPSKFFQGNLGKDLRNIIADKKAIYEVIDFSQFQVFDSASNYTCLLFLDNDNKKKSFRYAKVLNYDDPKLVLDEIMDKTPSNNYEESLINVSSLKNTSWAFQVGAKSEIIEKLKKQPNTLADIVQKIFQGIATSADDIYVLKIVEEKQASVVLYSESLGKNVVIEKGLIKPFLMGKDLHQYQKPEFKHYVIFPYIVEDGKADFMKPKYISEKFPLGWQYLTANKKELENREHGRMKHADFYAYIYPKNLTLFDNKKIMTPEIAYGCQMTFDNEGLYHTTKVYSFVFKEDVKEDKRYLLGIMNSKIFWFFLSNTGYVMRGGYFAFKTDYLKPFPIHLIDFNNKEEKEMHDKIVKLVDEILKLNTTSALREKNKSKIQALDYEIDKLAYELYGLGEEEINIVEGR</sequence>
<evidence type="ECO:0000256" key="7">
    <source>
        <dbReference type="ARBA" id="ARBA00047942"/>
    </source>
</evidence>
<dbReference type="InterPro" id="IPR050953">
    <property type="entry name" value="N4_N6_ade-DNA_methylase"/>
</dbReference>
<comment type="caution">
    <text evidence="10">The sequence shown here is derived from an EMBL/GenBank/DDBJ whole genome shotgun (WGS) entry which is preliminary data.</text>
</comment>
<evidence type="ECO:0000256" key="1">
    <source>
        <dbReference type="ARBA" id="ARBA00011900"/>
    </source>
</evidence>
<dbReference type="Pfam" id="PF07669">
    <property type="entry name" value="Eco57I"/>
    <property type="match status" value="1"/>
</dbReference>
<dbReference type="InterPro" id="IPR025931">
    <property type="entry name" value="TaqI_C"/>
</dbReference>